<comment type="caution">
    <text evidence="2">The sequence shown here is derived from an EMBL/GenBank/DDBJ whole genome shotgun (WGS) entry which is preliminary data.</text>
</comment>
<reference evidence="2" key="1">
    <citation type="submission" date="2020-10" db="EMBL/GenBank/DDBJ databases">
        <authorList>
            <person name="Gilroy R."/>
        </authorList>
    </citation>
    <scope>NUCLEOTIDE SEQUENCE</scope>
    <source>
        <strain evidence="2">B2-22910</strain>
    </source>
</reference>
<organism evidence="2 3">
    <name type="scientific">Candidatus Cryptobacteroides faecavium</name>
    <dbReference type="NCBI Taxonomy" id="2840762"/>
    <lineage>
        <taxon>Bacteria</taxon>
        <taxon>Pseudomonadati</taxon>
        <taxon>Bacteroidota</taxon>
        <taxon>Bacteroidia</taxon>
        <taxon>Bacteroidales</taxon>
        <taxon>Candidatus Cryptobacteroides</taxon>
    </lineage>
</organism>
<accession>A0A9D9NF82</accession>
<dbReference type="InterPro" id="IPR021857">
    <property type="entry name" value="DUF3467"/>
</dbReference>
<name>A0A9D9NF82_9BACT</name>
<dbReference type="EMBL" id="JADIMB010000095">
    <property type="protein sequence ID" value="MBO8471437.1"/>
    <property type="molecule type" value="Genomic_DNA"/>
</dbReference>
<reference evidence="2" key="2">
    <citation type="journal article" date="2021" name="PeerJ">
        <title>Extensive microbial diversity within the chicken gut microbiome revealed by metagenomics and culture.</title>
        <authorList>
            <person name="Gilroy R."/>
            <person name="Ravi A."/>
            <person name="Getino M."/>
            <person name="Pursley I."/>
            <person name="Horton D.L."/>
            <person name="Alikhan N.F."/>
            <person name="Baker D."/>
            <person name="Gharbi K."/>
            <person name="Hall N."/>
            <person name="Watson M."/>
            <person name="Adriaenssens E.M."/>
            <person name="Foster-Nyarko E."/>
            <person name="Jarju S."/>
            <person name="Secka A."/>
            <person name="Antonio M."/>
            <person name="Oren A."/>
            <person name="Chaudhuri R.R."/>
            <person name="La Ragione R."/>
            <person name="Hildebrand F."/>
            <person name="Pallen M.J."/>
        </authorList>
    </citation>
    <scope>NUCLEOTIDE SEQUENCE</scope>
    <source>
        <strain evidence="2">B2-22910</strain>
    </source>
</reference>
<dbReference type="AlphaFoldDB" id="A0A9D9NF82"/>
<evidence type="ECO:0000313" key="3">
    <source>
        <dbReference type="Proteomes" id="UP000823603"/>
    </source>
</evidence>
<proteinExistence type="predicted"/>
<dbReference type="Proteomes" id="UP000823603">
    <property type="component" value="Unassembled WGS sequence"/>
</dbReference>
<dbReference type="Pfam" id="PF11950">
    <property type="entry name" value="DUF3467"/>
    <property type="match status" value="1"/>
</dbReference>
<evidence type="ECO:0000313" key="2">
    <source>
        <dbReference type="EMBL" id="MBO8471437.1"/>
    </source>
</evidence>
<protein>
    <submittedName>
        <fullName evidence="2">DUF3467 domain-containing protein</fullName>
    </submittedName>
</protein>
<sequence>MDNEKGLSIELKQDVAKGSYSNLAIITHSHSEFIIDFATMLPGLPKPEVTNRIIMTPEHAKRLFLALQDNISKYEAQNGQITLSEGPKATFPMGGFGPGNNNTKS</sequence>
<feature type="region of interest" description="Disordered" evidence="1">
    <location>
        <begin position="84"/>
        <end position="105"/>
    </location>
</feature>
<evidence type="ECO:0000256" key="1">
    <source>
        <dbReference type="SAM" id="MobiDB-lite"/>
    </source>
</evidence>
<gene>
    <name evidence="2" type="ORF">IAB82_06540</name>
</gene>